<protein>
    <recommendedName>
        <fullName evidence="1">Amidohydrolase-related domain-containing protein</fullName>
    </recommendedName>
</protein>
<dbReference type="PANTHER" id="PTHR43135">
    <property type="entry name" value="ALPHA-D-RIBOSE 1-METHYLPHOSPHONATE 5-TRIPHOSPHATE DIPHOSPHATASE"/>
    <property type="match status" value="1"/>
</dbReference>
<evidence type="ECO:0000313" key="2">
    <source>
        <dbReference type="EMBL" id="KAJ9615984.1"/>
    </source>
</evidence>
<proteinExistence type="predicted"/>
<feature type="domain" description="Amidohydrolase-related" evidence="1">
    <location>
        <begin position="120"/>
        <end position="465"/>
    </location>
</feature>
<dbReference type="InterPro" id="IPR057744">
    <property type="entry name" value="OTAase-like"/>
</dbReference>
<comment type="caution">
    <text evidence="2">The sequence shown here is derived from an EMBL/GenBank/DDBJ whole genome shotgun (WGS) entry which is preliminary data.</text>
</comment>
<dbReference type="Gene3D" id="3.20.20.140">
    <property type="entry name" value="Metal-dependent hydrolases"/>
    <property type="match status" value="1"/>
</dbReference>
<keyword evidence="3" id="KW-1185">Reference proteome</keyword>
<name>A0AA39CNK3_9EURO</name>
<dbReference type="Gene3D" id="2.30.40.10">
    <property type="entry name" value="Urease, subunit C, domain 1"/>
    <property type="match status" value="1"/>
</dbReference>
<dbReference type="InterPro" id="IPR051781">
    <property type="entry name" value="Metallo-dep_Hydrolase"/>
</dbReference>
<dbReference type="Pfam" id="PF01979">
    <property type="entry name" value="Amidohydro_1"/>
    <property type="match status" value="1"/>
</dbReference>
<dbReference type="InterPro" id="IPR011059">
    <property type="entry name" value="Metal-dep_hydrolase_composite"/>
</dbReference>
<evidence type="ECO:0000259" key="1">
    <source>
        <dbReference type="Pfam" id="PF01979"/>
    </source>
</evidence>
<dbReference type="InterPro" id="IPR032466">
    <property type="entry name" value="Metal_Hydrolase"/>
</dbReference>
<dbReference type="SUPFAM" id="SSF51556">
    <property type="entry name" value="Metallo-dependent hydrolases"/>
    <property type="match status" value="1"/>
</dbReference>
<reference evidence="2" key="1">
    <citation type="submission" date="2022-10" db="EMBL/GenBank/DDBJ databases">
        <title>Culturing micro-colonial fungi from biological soil crusts in the Mojave desert and describing Neophaeococcomyces mojavensis, and introducing the new genera and species Taxawa tesnikishii.</title>
        <authorList>
            <person name="Kurbessoian T."/>
            <person name="Stajich J.E."/>
        </authorList>
    </citation>
    <scope>NUCLEOTIDE SEQUENCE</scope>
    <source>
        <strain evidence="2">TK_35</strain>
    </source>
</reference>
<dbReference type="CDD" id="cd01299">
    <property type="entry name" value="Met_dep_hydrolase_A"/>
    <property type="match status" value="1"/>
</dbReference>
<accession>A0AA39CNK3</accession>
<dbReference type="AlphaFoldDB" id="A0AA39CNK3"/>
<evidence type="ECO:0000313" key="3">
    <source>
        <dbReference type="Proteomes" id="UP001172681"/>
    </source>
</evidence>
<dbReference type="GO" id="GO:0016810">
    <property type="term" value="F:hydrolase activity, acting on carbon-nitrogen (but not peptide) bonds"/>
    <property type="evidence" value="ECO:0007669"/>
    <property type="project" value="InterPro"/>
</dbReference>
<sequence length="502" mass="55404">MSPGKIMEPEVSWISPAASAESYAYEGPPRNVAYVENIKFPPELQPKSYDIQGTHPDSQILFLDVSILDATGKLPYRGDVYIKGKHGRSRQRIVSVGDVPNKASLLRNPKIRVFQGRGRTLMPGLGDAHTHFSWNGSNLDRLGGLPLEEHVLLTARSARCYLDSGYTMCFGAASAKDRLDVVVRDGINAGDIPGPRYLANAKEIARTDGELVPGITAYADGPEQFEEVVNRHIDLGADQVKLSMSGEEITEIRSAQDCYYTDEEAAACVRTAHGRGVRLCAHARARDSVRMCVKHGIDVIYHASYIDEEGMNMLEAKKDRHVVAPGLNWLIATLYEAEAFGFPQSKAEQVGYKKELEAAIRGLREMHRRGIVVLPGGDYGFAWTPHGTYARDLGHFKKLLGFTAHEAVIASTFGVAKLFMRSHEMGQIKEGNFADCILVDGDPLKDIDVLQDHDKLNIILINGRVHKAARSEYISPAVASDRDTALIPEDFPEVKASMQKDY</sequence>
<dbReference type="InterPro" id="IPR006680">
    <property type="entry name" value="Amidohydro-rel"/>
</dbReference>
<dbReference type="Proteomes" id="UP001172681">
    <property type="component" value="Unassembled WGS sequence"/>
</dbReference>
<gene>
    <name evidence="2" type="ORF">H2204_014199</name>
</gene>
<dbReference type="PANTHER" id="PTHR43135:SF3">
    <property type="entry name" value="ALPHA-D-RIBOSE 1-METHYLPHOSPHONATE 5-TRIPHOSPHATE DIPHOSPHATASE"/>
    <property type="match status" value="1"/>
</dbReference>
<organism evidence="2 3">
    <name type="scientific">Knufia peltigerae</name>
    <dbReference type="NCBI Taxonomy" id="1002370"/>
    <lineage>
        <taxon>Eukaryota</taxon>
        <taxon>Fungi</taxon>
        <taxon>Dikarya</taxon>
        <taxon>Ascomycota</taxon>
        <taxon>Pezizomycotina</taxon>
        <taxon>Eurotiomycetes</taxon>
        <taxon>Chaetothyriomycetidae</taxon>
        <taxon>Chaetothyriales</taxon>
        <taxon>Trichomeriaceae</taxon>
        <taxon>Knufia</taxon>
    </lineage>
</organism>
<dbReference type="EMBL" id="JAPDRN010000176">
    <property type="protein sequence ID" value="KAJ9615984.1"/>
    <property type="molecule type" value="Genomic_DNA"/>
</dbReference>
<dbReference type="SUPFAM" id="SSF51338">
    <property type="entry name" value="Composite domain of metallo-dependent hydrolases"/>
    <property type="match status" value="1"/>
</dbReference>